<dbReference type="AlphaFoldDB" id="A0A2N0NG15"/>
<reference evidence="1 2" key="1">
    <citation type="submission" date="2016-04" db="EMBL/GenBank/DDBJ databases">
        <title>Genome analyses suggest a sexual origin of heterokaryosis in a supposedly ancient asexual fungus.</title>
        <authorList>
            <person name="Ropars J."/>
            <person name="Sedzielewska K."/>
            <person name="Noel J."/>
            <person name="Charron P."/>
            <person name="Farinelli L."/>
            <person name="Marton T."/>
            <person name="Kruger M."/>
            <person name="Pelin A."/>
            <person name="Brachmann A."/>
            <person name="Corradi N."/>
        </authorList>
    </citation>
    <scope>NUCLEOTIDE SEQUENCE [LARGE SCALE GENOMIC DNA]</scope>
    <source>
        <strain evidence="1 2">A5</strain>
    </source>
</reference>
<organism evidence="1 2">
    <name type="scientific">Rhizophagus irregularis</name>
    <dbReference type="NCBI Taxonomy" id="588596"/>
    <lineage>
        <taxon>Eukaryota</taxon>
        <taxon>Fungi</taxon>
        <taxon>Fungi incertae sedis</taxon>
        <taxon>Mucoromycota</taxon>
        <taxon>Glomeromycotina</taxon>
        <taxon>Glomeromycetes</taxon>
        <taxon>Glomerales</taxon>
        <taxon>Glomeraceae</taxon>
        <taxon>Rhizophagus</taxon>
    </lineage>
</organism>
<evidence type="ECO:0000313" key="2">
    <source>
        <dbReference type="Proteomes" id="UP000232722"/>
    </source>
</evidence>
<dbReference type="Proteomes" id="UP000232722">
    <property type="component" value="Unassembled WGS sequence"/>
</dbReference>
<dbReference type="EMBL" id="LLXJ01007880">
    <property type="protein sequence ID" value="PKB93505.1"/>
    <property type="molecule type" value="Genomic_DNA"/>
</dbReference>
<name>A0A2N0NG15_9GLOM</name>
<accession>A0A2N0NG15</accession>
<evidence type="ECO:0000313" key="1">
    <source>
        <dbReference type="EMBL" id="PKB93505.1"/>
    </source>
</evidence>
<feature type="non-terminal residue" evidence="1">
    <location>
        <position position="73"/>
    </location>
</feature>
<sequence length="73" mass="8794">MSILNNKTQVQIESKLNCSYCNQPFIEEVWCKKCDPYKIIEGWTSENSDIDKFIKDTMYTRKYGTWLEWVPFD</sequence>
<protein>
    <submittedName>
        <fullName evidence="1">Uncharacterized protein</fullName>
    </submittedName>
</protein>
<reference evidence="1 2" key="2">
    <citation type="submission" date="2017-09" db="EMBL/GenBank/DDBJ databases">
        <title>Extensive intraspecific genome diversity in a model arbuscular mycorrhizal fungus.</title>
        <authorList>
            <person name="Chen E.C."/>
            <person name="Morin E."/>
            <person name="Beaudet D."/>
            <person name="Noel J."/>
            <person name="Ndikumana S."/>
            <person name="Charron P."/>
            <person name="St-Onge C."/>
            <person name="Giorgi J."/>
            <person name="Grigoriev I.V."/>
            <person name="Roux C."/>
            <person name="Martin F.M."/>
            <person name="Corradi N."/>
        </authorList>
    </citation>
    <scope>NUCLEOTIDE SEQUENCE [LARGE SCALE GENOMIC DNA]</scope>
    <source>
        <strain evidence="1 2">A5</strain>
    </source>
</reference>
<proteinExistence type="predicted"/>
<comment type="caution">
    <text evidence="1">The sequence shown here is derived from an EMBL/GenBank/DDBJ whole genome shotgun (WGS) entry which is preliminary data.</text>
</comment>
<gene>
    <name evidence="1" type="ORF">RhiirA5_441099</name>
</gene>